<name>A0A8C6LEI6_NOTFU</name>
<dbReference type="Ensembl" id="ENSNFUT00015018516.1">
    <property type="protein sequence ID" value="ENSNFUP00015017701.1"/>
    <property type="gene ID" value="ENSNFUG00015008459.1"/>
</dbReference>
<dbReference type="InterPro" id="IPR013106">
    <property type="entry name" value="Ig_V-set"/>
</dbReference>
<dbReference type="GO" id="GO:0005886">
    <property type="term" value="C:plasma membrane"/>
    <property type="evidence" value="ECO:0007669"/>
    <property type="project" value="UniProtKB-SubCell"/>
</dbReference>
<evidence type="ECO:0000256" key="4">
    <source>
        <dbReference type="ARBA" id="ARBA00022859"/>
    </source>
</evidence>
<keyword evidence="7" id="KW-0325">Glycoprotein</keyword>
<evidence type="ECO:0000256" key="8">
    <source>
        <dbReference type="SAM" id="Phobius"/>
    </source>
</evidence>
<keyword evidence="8" id="KW-0812">Transmembrane</keyword>
<evidence type="ECO:0000259" key="9">
    <source>
        <dbReference type="PROSITE" id="PS50835"/>
    </source>
</evidence>
<evidence type="ECO:0000313" key="11">
    <source>
        <dbReference type="Proteomes" id="UP000694548"/>
    </source>
</evidence>
<gene>
    <name evidence="10" type="primary">LOC107385490</name>
</gene>
<dbReference type="InterPro" id="IPR013783">
    <property type="entry name" value="Ig-like_fold"/>
</dbReference>
<dbReference type="GeneTree" id="ENSGT00950000182968"/>
<proteinExistence type="predicted"/>
<reference evidence="10" key="3">
    <citation type="submission" date="2025-09" db="UniProtKB">
        <authorList>
            <consortium name="Ensembl"/>
        </authorList>
    </citation>
    <scope>IDENTIFICATION</scope>
</reference>
<dbReference type="InterPro" id="IPR003599">
    <property type="entry name" value="Ig_sub"/>
</dbReference>
<dbReference type="PROSITE" id="PS50835">
    <property type="entry name" value="IG_LIKE"/>
    <property type="match status" value="1"/>
</dbReference>
<dbReference type="InterPro" id="IPR003598">
    <property type="entry name" value="Ig_sub2"/>
</dbReference>
<evidence type="ECO:0000256" key="5">
    <source>
        <dbReference type="ARBA" id="ARBA00023136"/>
    </source>
</evidence>
<keyword evidence="2" id="KW-1003">Cell membrane</keyword>
<reference evidence="10" key="2">
    <citation type="submission" date="2025-08" db="UniProtKB">
        <authorList>
            <consortium name="Ensembl"/>
        </authorList>
    </citation>
    <scope>IDENTIFICATION</scope>
</reference>
<dbReference type="InterPro" id="IPR052051">
    <property type="entry name" value="TCR_complex_component"/>
</dbReference>
<feature type="transmembrane region" description="Helical" evidence="8">
    <location>
        <begin position="316"/>
        <end position="339"/>
    </location>
</feature>
<dbReference type="GO" id="GO:0002376">
    <property type="term" value="P:immune system process"/>
    <property type="evidence" value="ECO:0007669"/>
    <property type="project" value="UniProtKB-KW"/>
</dbReference>
<dbReference type="Pfam" id="PF07686">
    <property type="entry name" value="V-set"/>
    <property type="match status" value="1"/>
</dbReference>
<evidence type="ECO:0000256" key="1">
    <source>
        <dbReference type="ARBA" id="ARBA00004236"/>
    </source>
</evidence>
<evidence type="ECO:0000256" key="2">
    <source>
        <dbReference type="ARBA" id="ARBA00022475"/>
    </source>
</evidence>
<organism evidence="10 11">
    <name type="scientific">Nothobranchius furzeri</name>
    <name type="common">Turquoise killifish</name>
    <dbReference type="NCBI Taxonomy" id="105023"/>
    <lineage>
        <taxon>Eukaryota</taxon>
        <taxon>Metazoa</taxon>
        <taxon>Chordata</taxon>
        <taxon>Craniata</taxon>
        <taxon>Vertebrata</taxon>
        <taxon>Euteleostomi</taxon>
        <taxon>Actinopterygii</taxon>
        <taxon>Neopterygii</taxon>
        <taxon>Teleostei</taxon>
        <taxon>Neoteleostei</taxon>
        <taxon>Acanthomorphata</taxon>
        <taxon>Ovalentaria</taxon>
        <taxon>Atherinomorphae</taxon>
        <taxon>Cyprinodontiformes</taxon>
        <taxon>Nothobranchiidae</taxon>
        <taxon>Nothobranchius</taxon>
    </lineage>
</organism>
<dbReference type="PANTHER" id="PTHR19433:SF127">
    <property type="entry name" value="NITR9"/>
    <property type="match status" value="1"/>
</dbReference>
<evidence type="ECO:0000256" key="7">
    <source>
        <dbReference type="ARBA" id="ARBA00023180"/>
    </source>
</evidence>
<keyword evidence="8" id="KW-1133">Transmembrane helix</keyword>
<dbReference type="PANTHER" id="PTHR19433">
    <property type="entry name" value="T-CELL RECEPTOR ALPHA CHAIN V REGION-RELATED"/>
    <property type="match status" value="1"/>
</dbReference>
<dbReference type="Proteomes" id="UP000694548">
    <property type="component" value="Chromosome sgr10"/>
</dbReference>
<keyword evidence="5 8" id="KW-0472">Membrane</keyword>
<dbReference type="SMART" id="SM00408">
    <property type="entry name" value="IGc2"/>
    <property type="match status" value="1"/>
</dbReference>
<dbReference type="SMART" id="SM00409">
    <property type="entry name" value="IG"/>
    <property type="match status" value="1"/>
</dbReference>
<dbReference type="InterPro" id="IPR007110">
    <property type="entry name" value="Ig-like_dom"/>
</dbReference>
<reference evidence="10" key="1">
    <citation type="submission" date="2014-08" db="EMBL/GenBank/DDBJ databases">
        <authorList>
            <person name="Senf B."/>
            <person name="Petzold A."/>
            <person name="Downie B.R."/>
            <person name="Koch P."/>
            <person name="Platzer M."/>
        </authorList>
    </citation>
    <scope>NUCLEOTIDE SEQUENCE [LARGE SCALE GENOMIC DNA]</scope>
    <source>
        <strain evidence="10">GRZ</strain>
    </source>
</reference>
<dbReference type="Gene3D" id="2.60.40.10">
    <property type="entry name" value="Immunoglobulins"/>
    <property type="match status" value="2"/>
</dbReference>
<keyword evidence="3" id="KW-0732">Signal</keyword>
<accession>A0A8C6LEI6</accession>
<feature type="transmembrane region" description="Helical" evidence="8">
    <location>
        <begin position="59"/>
        <end position="83"/>
    </location>
</feature>
<sequence>MKTVFDADNKYNSDFTYYIVSVQSSLVGLEFITVVAGVRSHQPISIVSSNPRAHNEIQFVLRSSLVTMTLLTLTFCLTALLFLSSAQKTTQKSSSRVRQDNGLFSANVGDNITLNCFYENDAVMLVWFKQTLGQKPNVISTFYKHSAQGHFHNEQKDNLRFGLEVGKGKNHLKISDVQPSDSATYYCVGVDGEEYEFGDAARVSVRDLGTIPRSESKTAQSGCFVTQNCSVRAGTGDGEHSVYWFKDSEEADPGLIYTHGQRERTPNLQPHSCMYHLPTKSLIGSHRCAVASCGHILFGNGIKLDSADDWNPSDSLIYILSGALTITTLLSVWVGFSVYKVNKQIQSHKESRKRNTDGFVVDSEGHQEEERLHHAAVRQQTFNRGTSQCVYSSVRQ</sequence>
<evidence type="ECO:0000256" key="3">
    <source>
        <dbReference type="ARBA" id="ARBA00022729"/>
    </source>
</evidence>
<dbReference type="InterPro" id="IPR036179">
    <property type="entry name" value="Ig-like_dom_sf"/>
</dbReference>
<dbReference type="GO" id="GO:0009617">
    <property type="term" value="P:response to bacterium"/>
    <property type="evidence" value="ECO:0007669"/>
    <property type="project" value="TreeGrafter"/>
</dbReference>
<evidence type="ECO:0000313" key="10">
    <source>
        <dbReference type="Ensembl" id="ENSNFUP00015017701.1"/>
    </source>
</evidence>
<dbReference type="SUPFAM" id="SSF48726">
    <property type="entry name" value="Immunoglobulin"/>
    <property type="match status" value="1"/>
</dbReference>
<protein>
    <recommendedName>
        <fullName evidence="9">Ig-like domain-containing protein</fullName>
    </recommendedName>
</protein>
<keyword evidence="4" id="KW-0391">Immunity</keyword>
<evidence type="ECO:0000256" key="6">
    <source>
        <dbReference type="ARBA" id="ARBA00023157"/>
    </source>
</evidence>
<dbReference type="AlphaFoldDB" id="A0A8C6LEI6"/>
<keyword evidence="11" id="KW-1185">Reference proteome</keyword>
<feature type="domain" description="Ig-like" evidence="9">
    <location>
        <begin position="109"/>
        <end position="204"/>
    </location>
</feature>
<keyword evidence="6" id="KW-1015">Disulfide bond</keyword>
<feature type="transmembrane region" description="Helical" evidence="8">
    <location>
        <begin position="15"/>
        <end position="38"/>
    </location>
</feature>
<comment type="subcellular location">
    <subcellularLocation>
        <location evidence="1">Cell membrane</location>
    </subcellularLocation>
</comment>